<sequence>IQIDLDAVEQTKKAPGMEAVEDAEGAESPRQDYVWTYTGHKQRHSQDLPDHNQLLYRTPGKVHPEEEPPPTEGKAEQRPVPSLVVNNSPPAATSMLEDTAEEEESSLETHWKQEKEGSSFPLPYAGSSYSSERESAEGELFEAKVHPHLLSLVPEEALRSFVARVAQTLRGDCSLPELQPACAKLLLKTGLLIKLLSQRQDQQGASVPGGQCVLEGNVSIGVAKEVSREHTGREKAEHTFSDSLLLGLAVVAVIMINLLVICLVEVHSQNCAAASHPQSSRRSHQRGFFQRLLPRGWSKNKDDDEEGSLVWNPTQIRPQWLQDLFKPLDPQQERAMAELCLDTSDEEIFSRSQTQ</sequence>
<evidence type="ECO:0000259" key="3">
    <source>
        <dbReference type="Pfam" id="PF14914"/>
    </source>
</evidence>
<accession>A0A7L1G7L3</accession>
<dbReference type="InterPro" id="IPR015753">
    <property type="entry name" value="LRRC37"/>
</dbReference>
<gene>
    <name evidence="4" type="primary">Lrrc37a</name>
    <name evidence="4" type="ORF">INDMAC_R15558</name>
</gene>
<reference evidence="4 5" key="1">
    <citation type="submission" date="2019-09" db="EMBL/GenBank/DDBJ databases">
        <title>Bird 10,000 Genomes (B10K) Project - Family phase.</title>
        <authorList>
            <person name="Zhang G."/>
        </authorList>
    </citation>
    <scope>NUCLEOTIDE SEQUENCE [LARGE SCALE GENOMIC DNA]</scope>
    <source>
        <strain evidence="4">B10K-DU-001-78</strain>
        <tissue evidence="4">Muscle</tissue>
    </source>
</reference>
<dbReference type="PANTHER" id="PTHR23045">
    <property type="entry name" value="LEUCINE-RICH REPEAT-CONTAINING PROTEIN 37A"/>
    <property type="match status" value="1"/>
</dbReference>
<keyword evidence="2" id="KW-0472">Membrane</keyword>
<feature type="transmembrane region" description="Helical" evidence="2">
    <location>
        <begin position="244"/>
        <end position="264"/>
    </location>
</feature>
<evidence type="ECO:0000256" key="1">
    <source>
        <dbReference type="SAM" id="MobiDB-lite"/>
    </source>
</evidence>
<dbReference type="PANTHER" id="PTHR23045:SF9">
    <property type="entry name" value="LEUCINE RICH REPEAT CONTAINING 37A-RELATED"/>
    <property type="match status" value="1"/>
</dbReference>
<dbReference type="Pfam" id="PF14914">
    <property type="entry name" value="LRRC37AB_C"/>
    <property type="match status" value="1"/>
</dbReference>
<feature type="domain" description="LRRC37A/B like protein 1 C-terminal" evidence="3">
    <location>
        <begin position="137"/>
        <end position="272"/>
    </location>
</feature>
<keyword evidence="2" id="KW-1133">Transmembrane helix</keyword>
<proteinExistence type="predicted"/>
<feature type="non-terminal residue" evidence="4">
    <location>
        <position position="355"/>
    </location>
</feature>
<comment type="caution">
    <text evidence="4">The sequence shown here is derived from an EMBL/GenBank/DDBJ whole genome shotgun (WGS) entry which is preliminary data.</text>
</comment>
<evidence type="ECO:0000256" key="2">
    <source>
        <dbReference type="SAM" id="Phobius"/>
    </source>
</evidence>
<dbReference type="OrthoDB" id="9424710at2759"/>
<evidence type="ECO:0000313" key="5">
    <source>
        <dbReference type="Proteomes" id="UP000557230"/>
    </source>
</evidence>
<dbReference type="AlphaFoldDB" id="A0A7L1G7L3"/>
<feature type="non-terminal residue" evidence="4">
    <location>
        <position position="1"/>
    </location>
</feature>
<feature type="compositionally biased region" description="Basic and acidic residues" evidence="1">
    <location>
        <begin position="107"/>
        <end position="117"/>
    </location>
</feature>
<name>A0A7L1G7L3_9PICI</name>
<organism evidence="4 5">
    <name type="scientific">Indicator maculatus</name>
    <name type="common">spotted honeyguide</name>
    <dbReference type="NCBI Taxonomy" id="545262"/>
    <lineage>
        <taxon>Eukaryota</taxon>
        <taxon>Metazoa</taxon>
        <taxon>Chordata</taxon>
        <taxon>Craniata</taxon>
        <taxon>Vertebrata</taxon>
        <taxon>Euteleostomi</taxon>
        <taxon>Archelosauria</taxon>
        <taxon>Archosauria</taxon>
        <taxon>Dinosauria</taxon>
        <taxon>Saurischia</taxon>
        <taxon>Theropoda</taxon>
        <taxon>Coelurosauria</taxon>
        <taxon>Aves</taxon>
        <taxon>Neognathae</taxon>
        <taxon>Neoaves</taxon>
        <taxon>Telluraves</taxon>
        <taxon>Coraciimorphae</taxon>
        <taxon>Piciformes</taxon>
        <taxon>Indicatoridae</taxon>
        <taxon>Indicator</taxon>
    </lineage>
</organism>
<dbReference type="Proteomes" id="UP000557230">
    <property type="component" value="Unassembled WGS sequence"/>
</dbReference>
<feature type="compositionally biased region" description="Low complexity" evidence="1">
    <location>
        <begin position="79"/>
        <end position="97"/>
    </location>
</feature>
<feature type="region of interest" description="Disordered" evidence="1">
    <location>
        <begin position="1"/>
        <end position="129"/>
    </location>
</feature>
<keyword evidence="2" id="KW-0812">Transmembrane</keyword>
<protein>
    <submittedName>
        <fullName evidence="4">L37A1 protein</fullName>
    </submittedName>
</protein>
<dbReference type="InterPro" id="IPR029423">
    <property type="entry name" value="LRRC37AB_C"/>
</dbReference>
<evidence type="ECO:0000313" key="4">
    <source>
        <dbReference type="EMBL" id="NXN09029.1"/>
    </source>
</evidence>
<keyword evidence="5" id="KW-1185">Reference proteome</keyword>
<dbReference type="EMBL" id="VXBD01003249">
    <property type="protein sequence ID" value="NXN09029.1"/>
    <property type="molecule type" value="Genomic_DNA"/>
</dbReference>